<dbReference type="Proteomes" id="UP000267027">
    <property type="component" value="Unassembled WGS sequence"/>
</dbReference>
<dbReference type="InterPro" id="IPR045851">
    <property type="entry name" value="AMP-bd_C_sf"/>
</dbReference>
<dbReference type="InterPro" id="IPR000873">
    <property type="entry name" value="AMP-dep_synth/lig_dom"/>
</dbReference>
<evidence type="ECO:0000313" key="6">
    <source>
        <dbReference type="WBParaSite" id="ACOC_0000979101-mRNA-1"/>
    </source>
</evidence>
<dbReference type="PANTHER" id="PTHR24096">
    <property type="entry name" value="LONG-CHAIN-FATTY-ACID--COA LIGASE"/>
    <property type="match status" value="1"/>
</dbReference>
<feature type="domain" description="AMP-dependent synthetase/ligase" evidence="3">
    <location>
        <begin position="58"/>
        <end position="388"/>
    </location>
</feature>
<dbReference type="Pfam" id="PF00501">
    <property type="entry name" value="AMP-binding"/>
    <property type="match status" value="1"/>
</dbReference>
<dbReference type="GO" id="GO:0005777">
    <property type="term" value="C:peroxisome"/>
    <property type="evidence" value="ECO:0007669"/>
    <property type="project" value="UniProtKB-SubCell"/>
</dbReference>
<dbReference type="STRING" id="334426.A0A0R3PUZ7"/>
<gene>
    <name evidence="4" type="ORF">ACOC_LOCUS9792</name>
</gene>
<keyword evidence="2" id="KW-0576">Peroxisome</keyword>
<reference evidence="6" key="1">
    <citation type="submission" date="2017-02" db="UniProtKB">
        <authorList>
            <consortium name="WormBaseParasite"/>
        </authorList>
    </citation>
    <scope>IDENTIFICATION</scope>
</reference>
<dbReference type="InterPro" id="IPR042099">
    <property type="entry name" value="ANL_N_sf"/>
</dbReference>
<proteinExistence type="predicted"/>
<dbReference type="AlphaFoldDB" id="A0A0R3PUZ7"/>
<dbReference type="SUPFAM" id="SSF56801">
    <property type="entry name" value="Acetyl-CoA synthetase-like"/>
    <property type="match status" value="1"/>
</dbReference>
<dbReference type="WBParaSite" id="ACOC_0000979101-mRNA-1">
    <property type="protein sequence ID" value="ACOC_0000979101-mRNA-1"/>
    <property type="gene ID" value="ACOC_0000979101"/>
</dbReference>
<comment type="subcellular location">
    <subcellularLocation>
        <location evidence="1">Peroxisome</location>
    </subcellularLocation>
</comment>
<dbReference type="Gene3D" id="3.40.50.12780">
    <property type="entry name" value="N-terminal domain of ligase-like"/>
    <property type="match status" value="1"/>
</dbReference>
<dbReference type="OMA" id="WMGKYEW"/>
<protein>
    <submittedName>
        <fullName evidence="6">AMP-binding domain-containing protein</fullName>
    </submittedName>
</protein>
<evidence type="ECO:0000313" key="5">
    <source>
        <dbReference type="Proteomes" id="UP000267027"/>
    </source>
</evidence>
<keyword evidence="5" id="KW-1185">Reference proteome</keyword>
<dbReference type="Gene3D" id="3.30.300.30">
    <property type="match status" value="1"/>
</dbReference>
<evidence type="ECO:0000256" key="2">
    <source>
        <dbReference type="ARBA" id="ARBA00023140"/>
    </source>
</evidence>
<dbReference type="GO" id="GO:0016405">
    <property type="term" value="F:CoA-ligase activity"/>
    <property type="evidence" value="ECO:0007669"/>
    <property type="project" value="TreeGrafter"/>
</dbReference>
<accession>A0A0R3PUZ7</accession>
<evidence type="ECO:0000259" key="3">
    <source>
        <dbReference type="Pfam" id="PF00501"/>
    </source>
</evidence>
<organism evidence="6">
    <name type="scientific">Angiostrongylus costaricensis</name>
    <name type="common">Nematode worm</name>
    <dbReference type="NCBI Taxonomy" id="334426"/>
    <lineage>
        <taxon>Eukaryota</taxon>
        <taxon>Metazoa</taxon>
        <taxon>Ecdysozoa</taxon>
        <taxon>Nematoda</taxon>
        <taxon>Chromadorea</taxon>
        <taxon>Rhabditida</taxon>
        <taxon>Rhabditina</taxon>
        <taxon>Rhabditomorpha</taxon>
        <taxon>Strongyloidea</taxon>
        <taxon>Metastrongylidae</taxon>
        <taxon>Angiostrongylus</taxon>
    </lineage>
</organism>
<evidence type="ECO:0000313" key="4">
    <source>
        <dbReference type="EMBL" id="VDM61377.1"/>
    </source>
</evidence>
<name>A0A0R3PUZ7_ANGCS</name>
<sequence>MGAAEKVTLCRIRLSMNSPYTKTWAHQRLSERSSRIWVTPLVGGHCGYYQISAEDPLVRISFKEVYDQSHRVASFLSQRGYAHEDVCCQVLPNCFHYAVFYLGALLAGGVMSGASALSTEYELKRQFLDSCCKVVITNYANVNKVLLAVKECPKVERKKNVIFYPDDTALLPYSSGTTGMQKGVMLSHKNFSTMLDIFNKHCEDHVLWKLGESGWDYHKENLLLMLPFYHIYGFGMMNHVLCNGSTGIVLSKFDPVVFLEAIQTYKPKMIMVVPPILLFLTKHPMTAKYDLSSVHFVFSGAAPLGKDLCDEFLRKYKHVRYLAQGYGMTECSMASHLPPLDSRMNFNNIGMLASTYEQKIVSKTGEALPIGEPGELCIRGPTIMKGYLGSPEETAQAVDNEGWLHTGDFGFMDDKGQMHILDRVKELIKVKGLQDKYESVVLFKIRHCVLGKVSPHKFLTGGVVFISEIPKSPSGKIIRRILRDQGAKDMSSKPQ</sequence>
<dbReference type="OrthoDB" id="10253869at2759"/>
<evidence type="ECO:0000256" key="1">
    <source>
        <dbReference type="ARBA" id="ARBA00004275"/>
    </source>
</evidence>
<dbReference type="PANTHER" id="PTHR24096:SF422">
    <property type="entry name" value="BCDNA.GH02901"/>
    <property type="match status" value="1"/>
</dbReference>
<reference evidence="4 5" key="2">
    <citation type="submission" date="2018-11" db="EMBL/GenBank/DDBJ databases">
        <authorList>
            <consortium name="Pathogen Informatics"/>
        </authorList>
    </citation>
    <scope>NUCLEOTIDE SEQUENCE [LARGE SCALE GENOMIC DNA]</scope>
    <source>
        <strain evidence="4 5">Costa Rica</strain>
    </source>
</reference>
<dbReference type="EMBL" id="UYYA01004354">
    <property type="protein sequence ID" value="VDM61377.1"/>
    <property type="molecule type" value="Genomic_DNA"/>
</dbReference>